<evidence type="ECO:0000313" key="2">
    <source>
        <dbReference type="Proteomes" id="UP000023351"/>
    </source>
</evidence>
<organism evidence="1 2">
    <name type="scientific">Mycobacteroides abscessus subsp. bolletii 1513</name>
    <dbReference type="NCBI Taxonomy" id="1299321"/>
    <lineage>
        <taxon>Bacteria</taxon>
        <taxon>Bacillati</taxon>
        <taxon>Actinomycetota</taxon>
        <taxon>Actinomycetes</taxon>
        <taxon>Mycobacteriales</taxon>
        <taxon>Mycobacteriaceae</taxon>
        <taxon>Mycobacteroides</taxon>
        <taxon>Mycobacteroides abscessus</taxon>
    </lineage>
</organism>
<protein>
    <submittedName>
        <fullName evidence="1">Uncharacterized protein</fullName>
    </submittedName>
</protein>
<dbReference type="Proteomes" id="UP000023351">
    <property type="component" value="Unassembled WGS sequence"/>
</dbReference>
<evidence type="ECO:0000313" key="1">
    <source>
        <dbReference type="EMBL" id="EUA72176.1"/>
    </source>
</evidence>
<reference evidence="1 2" key="1">
    <citation type="submission" date="2013-12" db="EMBL/GenBank/DDBJ databases">
        <authorList>
            <person name="Zelazny A."/>
            <person name="Olivier K."/>
            <person name="Holland S."/>
            <person name="Lenaerts A."/>
            <person name="Ordway D."/>
            <person name="DeGroote M.A."/>
            <person name="Parker T."/>
            <person name="Sizemore C."/>
            <person name="Tallon L.J."/>
            <person name="Sadzewicz L.K."/>
            <person name="Sengamalay N."/>
            <person name="Fraser C.M."/>
            <person name="Hine E."/>
            <person name="Shefchek K.A."/>
            <person name="Das S.P."/>
            <person name="Tettelin H."/>
        </authorList>
    </citation>
    <scope>NUCLEOTIDE SEQUENCE [LARGE SCALE GENOMIC DNA]</scope>
    <source>
        <strain evidence="1 2">1513</strain>
    </source>
</reference>
<dbReference type="AlphaFoldDB" id="X8DVZ2"/>
<name>X8DVZ2_9MYCO</name>
<dbReference type="EMBL" id="JAOJ01000002">
    <property type="protein sequence ID" value="EUA72176.1"/>
    <property type="molecule type" value="Genomic_DNA"/>
</dbReference>
<comment type="caution">
    <text evidence="1">The sequence shown here is derived from an EMBL/GenBank/DDBJ whole genome shotgun (WGS) entry which is preliminary data.</text>
</comment>
<accession>X8DVZ2</accession>
<proteinExistence type="predicted"/>
<gene>
    <name evidence="1" type="ORF">I540_3322</name>
</gene>
<dbReference type="PATRIC" id="fig|1299321.3.peg.3192"/>
<sequence length="51" mass="5223">MSIHRIAVWFNSEALGRELVEGVVLSAGGGVGLHAASTAAMQARASPVFTV</sequence>